<evidence type="ECO:0000256" key="3">
    <source>
        <dbReference type="ARBA" id="ARBA00022722"/>
    </source>
</evidence>
<evidence type="ECO:0000256" key="2">
    <source>
        <dbReference type="ARBA" id="ARBA00022695"/>
    </source>
</evidence>
<keyword evidence="3" id="KW-0540">Nuclease</keyword>
<organism evidence="8 9">
    <name type="scientific">Aphanomyces astaci</name>
    <name type="common">Crayfish plague agent</name>
    <dbReference type="NCBI Taxonomy" id="112090"/>
    <lineage>
        <taxon>Eukaryota</taxon>
        <taxon>Sar</taxon>
        <taxon>Stramenopiles</taxon>
        <taxon>Oomycota</taxon>
        <taxon>Saprolegniomycetes</taxon>
        <taxon>Saprolegniales</taxon>
        <taxon>Verrucalvaceae</taxon>
        <taxon>Aphanomyces</taxon>
    </lineage>
</organism>
<evidence type="ECO:0000256" key="6">
    <source>
        <dbReference type="ARBA" id="ARBA00022918"/>
    </source>
</evidence>
<keyword evidence="6" id="KW-0695">RNA-directed DNA polymerase</keyword>
<evidence type="ECO:0000256" key="5">
    <source>
        <dbReference type="ARBA" id="ARBA00022801"/>
    </source>
</evidence>
<dbReference type="Proteomes" id="UP000469452">
    <property type="component" value="Unassembled WGS sequence"/>
</dbReference>
<keyword evidence="1" id="KW-0808">Transferase</keyword>
<dbReference type="EMBL" id="VJMI01018859">
    <property type="protein sequence ID" value="KAF0709138.1"/>
    <property type="molecule type" value="Genomic_DNA"/>
</dbReference>
<dbReference type="AlphaFoldDB" id="A0A6A4ZCL8"/>
<keyword evidence="5" id="KW-0378">Hydrolase</keyword>
<dbReference type="GO" id="GO:0016787">
    <property type="term" value="F:hydrolase activity"/>
    <property type="evidence" value="ECO:0007669"/>
    <property type="project" value="UniProtKB-KW"/>
</dbReference>
<dbReference type="GO" id="GO:0003964">
    <property type="term" value="F:RNA-directed DNA polymerase activity"/>
    <property type="evidence" value="ECO:0007669"/>
    <property type="project" value="UniProtKB-KW"/>
</dbReference>
<comment type="caution">
    <text evidence="8">The sequence shown here is derived from an EMBL/GenBank/DDBJ whole genome shotgun (WGS) entry which is preliminary data.</text>
</comment>
<feature type="non-terminal residue" evidence="8">
    <location>
        <position position="221"/>
    </location>
</feature>
<dbReference type="InterPro" id="IPR043502">
    <property type="entry name" value="DNA/RNA_pol_sf"/>
</dbReference>
<dbReference type="GO" id="GO:0004519">
    <property type="term" value="F:endonuclease activity"/>
    <property type="evidence" value="ECO:0007669"/>
    <property type="project" value="UniProtKB-KW"/>
</dbReference>
<reference evidence="8 9" key="1">
    <citation type="submission" date="2019-06" db="EMBL/GenBank/DDBJ databases">
        <title>Genomics analysis of Aphanomyces spp. identifies a new class of oomycete effector associated with host adaptation.</title>
        <authorList>
            <person name="Gaulin E."/>
        </authorList>
    </citation>
    <scope>NUCLEOTIDE SEQUENCE [LARGE SCALE GENOMIC DNA]</scope>
    <source>
        <strain evidence="8 9">E</strain>
    </source>
</reference>
<dbReference type="Pfam" id="PF17917">
    <property type="entry name" value="RT_RNaseH"/>
    <property type="match status" value="1"/>
</dbReference>
<keyword evidence="4" id="KW-0255">Endonuclease</keyword>
<sequence length="221" mass="24751">MAKLGIVPVRARTHQGVARSEDACDRAKSAANHMRMSIPKYNVMYSRLPICWSRCTLYKVVGGRTRQTVFRVVLADVGWNVEDVACLASCKDALGRVVTLAHPKLERLICVFADASDMHWGGIVTQIPHDQVDREFDAQGNEPLIFLILWRGATRAIVEKEAFTIEECLKRADYLLHKPDGFALLTNHANLEFVFNPASVNAAIQKYTAAKLDRWALLLMG</sequence>
<evidence type="ECO:0000259" key="7">
    <source>
        <dbReference type="Pfam" id="PF17917"/>
    </source>
</evidence>
<evidence type="ECO:0000256" key="1">
    <source>
        <dbReference type="ARBA" id="ARBA00022679"/>
    </source>
</evidence>
<dbReference type="VEuPathDB" id="FungiDB:H257_19282"/>
<evidence type="ECO:0000256" key="4">
    <source>
        <dbReference type="ARBA" id="ARBA00022759"/>
    </source>
</evidence>
<dbReference type="SUPFAM" id="SSF56672">
    <property type="entry name" value="DNA/RNA polymerases"/>
    <property type="match status" value="1"/>
</dbReference>
<keyword evidence="2" id="KW-0548">Nucleotidyltransferase</keyword>
<gene>
    <name evidence="8" type="ORF">AaE_012961</name>
</gene>
<proteinExistence type="predicted"/>
<evidence type="ECO:0000313" key="8">
    <source>
        <dbReference type="EMBL" id="KAF0709138.1"/>
    </source>
</evidence>
<name>A0A6A4ZCL8_APHAT</name>
<feature type="domain" description="Reverse transcriptase RNase H-like" evidence="7">
    <location>
        <begin position="106"/>
        <end position="219"/>
    </location>
</feature>
<accession>A0A6A4ZCL8</accession>
<protein>
    <recommendedName>
        <fullName evidence="7">Reverse transcriptase RNase H-like domain-containing protein</fullName>
    </recommendedName>
</protein>
<evidence type="ECO:0000313" key="9">
    <source>
        <dbReference type="Proteomes" id="UP000469452"/>
    </source>
</evidence>
<dbReference type="InterPro" id="IPR041373">
    <property type="entry name" value="RT_RNaseH"/>
</dbReference>